<dbReference type="EMBL" id="QNUG01000012">
    <property type="protein sequence ID" value="REC71101.1"/>
    <property type="molecule type" value="Genomic_DNA"/>
</dbReference>
<evidence type="ECO:0000313" key="7">
    <source>
        <dbReference type="EMBL" id="REC71101.1"/>
    </source>
</evidence>
<dbReference type="GO" id="GO:0015074">
    <property type="term" value="P:DNA integration"/>
    <property type="evidence" value="ECO:0007669"/>
    <property type="project" value="UniProtKB-KW"/>
</dbReference>
<evidence type="ECO:0008006" key="10">
    <source>
        <dbReference type="Google" id="ProtNLM"/>
    </source>
</evidence>
<evidence type="ECO:0000313" key="9">
    <source>
        <dbReference type="Proteomes" id="UP000256326"/>
    </source>
</evidence>
<dbReference type="InterPro" id="IPR011010">
    <property type="entry name" value="DNA_brk_join_enz"/>
</dbReference>
<evidence type="ECO:0000256" key="3">
    <source>
        <dbReference type="ARBA" id="ARBA00023172"/>
    </source>
</evidence>
<dbReference type="Pfam" id="PF00589">
    <property type="entry name" value="Phage_integrase"/>
    <property type="match status" value="1"/>
</dbReference>
<dbReference type="AlphaFoldDB" id="A0A3D9CZC0"/>
<accession>A0A3D9CZC0</accession>
<evidence type="ECO:0000259" key="5">
    <source>
        <dbReference type="PROSITE" id="PS51898"/>
    </source>
</evidence>
<name>A0A3D9CZC0_9FLAO</name>
<comment type="caution">
    <text evidence="8">The sequence shown here is derived from an EMBL/GenBank/DDBJ whole genome shotgun (WGS) entry which is preliminary data.</text>
</comment>
<evidence type="ECO:0000256" key="4">
    <source>
        <dbReference type="PROSITE-ProRule" id="PRU01248"/>
    </source>
</evidence>
<dbReference type="PROSITE" id="PS51898">
    <property type="entry name" value="TYR_RECOMBINASE"/>
    <property type="match status" value="1"/>
</dbReference>
<proteinExistence type="predicted"/>
<dbReference type="CDD" id="cd00397">
    <property type="entry name" value="DNA_BRE_C"/>
    <property type="match status" value="1"/>
</dbReference>
<keyword evidence="1" id="KW-0229">DNA integration</keyword>
<dbReference type="InterPro" id="IPR002104">
    <property type="entry name" value="Integrase_catalytic"/>
</dbReference>
<feature type="domain" description="Tyr recombinase" evidence="5">
    <location>
        <begin position="100"/>
        <end position="306"/>
    </location>
</feature>
<evidence type="ECO:0000313" key="8">
    <source>
        <dbReference type="EMBL" id="REC71106.1"/>
    </source>
</evidence>
<feature type="domain" description="Core-binding (CB)" evidence="6">
    <location>
        <begin position="1"/>
        <end position="78"/>
    </location>
</feature>
<dbReference type="InterPro" id="IPR013762">
    <property type="entry name" value="Integrase-like_cat_sf"/>
</dbReference>
<dbReference type="Gene3D" id="1.10.443.10">
    <property type="entry name" value="Intergrase catalytic core"/>
    <property type="match status" value="1"/>
</dbReference>
<evidence type="ECO:0000259" key="6">
    <source>
        <dbReference type="PROSITE" id="PS51900"/>
    </source>
</evidence>
<protein>
    <recommendedName>
        <fullName evidence="10">Integrase/recombinase XerD</fullName>
    </recommendedName>
</protein>
<dbReference type="SUPFAM" id="SSF56349">
    <property type="entry name" value="DNA breaking-rejoining enzymes"/>
    <property type="match status" value="1"/>
</dbReference>
<organism evidence="8 9">
    <name type="scientific">Epilithonimonas hispanica</name>
    <dbReference type="NCBI Taxonomy" id="358687"/>
    <lineage>
        <taxon>Bacteria</taxon>
        <taxon>Pseudomonadati</taxon>
        <taxon>Bacteroidota</taxon>
        <taxon>Flavobacteriia</taxon>
        <taxon>Flavobacteriales</taxon>
        <taxon>Weeksellaceae</taxon>
        <taxon>Chryseobacterium group</taxon>
        <taxon>Epilithonimonas</taxon>
    </lineage>
</organism>
<dbReference type="GO" id="GO:0006310">
    <property type="term" value="P:DNA recombination"/>
    <property type="evidence" value="ECO:0007669"/>
    <property type="project" value="UniProtKB-KW"/>
</dbReference>
<evidence type="ECO:0000256" key="1">
    <source>
        <dbReference type="ARBA" id="ARBA00022908"/>
    </source>
</evidence>
<gene>
    <name evidence="7" type="ORF">DRF58_07565</name>
    <name evidence="8" type="ORF">DRF58_07590</name>
</gene>
<dbReference type="EMBL" id="QNUG01000012">
    <property type="protein sequence ID" value="REC71106.1"/>
    <property type="molecule type" value="Genomic_DNA"/>
</dbReference>
<dbReference type="GO" id="GO:0003677">
    <property type="term" value="F:DNA binding"/>
    <property type="evidence" value="ECO:0007669"/>
    <property type="project" value="UniProtKB-UniRule"/>
</dbReference>
<keyword evidence="9" id="KW-1185">Reference proteome</keyword>
<evidence type="ECO:0000256" key="2">
    <source>
        <dbReference type="ARBA" id="ARBA00023125"/>
    </source>
</evidence>
<sequence>MDFKNYLKNTDHSKTTTETYYLYVMEFIGFLDKDNTEAENSTEKEIMLYLQYLQKKGLSQGTKKIRLYALKQFFEYQIETGIRTDNPAKRIKLKGGEKQKIYPSLTMQELQEIYQNYEIPKSDDKRSHHNWFNNYRISRERNKVIVGLFVYQGITTAEVGRILLEDLDLRNGTINIRGGRIGKDRTLELKSHQIMDLMEYQYKTRAELLKYQSNPETKQLFLSMPPSGKLKSEPEETLNIFKRLTQELKAINTKLINIQHIRTSVIINWLKKYNLRQVQYRAGHKAIYATELYLVNDIEDLQTEINQFHPLK</sequence>
<dbReference type="InterPro" id="IPR004107">
    <property type="entry name" value="Integrase_SAM-like_N"/>
</dbReference>
<dbReference type="Proteomes" id="UP000256326">
    <property type="component" value="Unassembled WGS sequence"/>
</dbReference>
<dbReference type="Gene3D" id="1.10.150.130">
    <property type="match status" value="1"/>
</dbReference>
<reference evidence="8 9" key="1">
    <citation type="journal article" date="2006" name="Int. J. Syst. Evol. Microbiol.">
        <title>Chryseobacterium hispanicum sp. nov., isolated from the drinking water distribution system of Sevilla, Spain.</title>
        <authorList>
            <person name="Gallego V."/>
            <person name="Garcia M.T."/>
            <person name="Ventosa A."/>
        </authorList>
    </citation>
    <scope>NUCLEOTIDE SEQUENCE [LARGE SCALE GENOMIC DNA]</scope>
    <source>
        <strain evidence="8 9">KCTC 22104</strain>
    </source>
</reference>
<keyword evidence="3" id="KW-0233">DNA recombination</keyword>
<dbReference type="OrthoDB" id="1407105at2"/>
<dbReference type="InterPro" id="IPR010998">
    <property type="entry name" value="Integrase_recombinase_N"/>
</dbReference>
<reference evidence="8" key="2">
    <citation type="submission" date="2018-06" db="EMBL/GenBank/DDBJ databases">
        <authorList>
            <person name="Zhirakovskaya E."/>
        </authorList>
    </citation>
    <scope>NUCLEOTIDE SEQUENCE</scope>
    <source>
        <strain evidence="8">KCTC 22104</strain>
    </source>
</reference>
<dbReference type="RefSeq" id="WP_116034306.1">
    <property type="nucleotide sequence ID" value="NZ_JBHLVV010000124.1"/>
</dbReference>
<dbReference type="PROSITE" id="PS51900">
    <property type="entry name" value="CB"/>
    <property type="match status" value="1"/>
</dbReference>
<dbReference type="InterPro" id="IPR044068">
    <property type="entry name" value="CB"/>
</dbReference>
<keyword evidence="2 4" id="KW-0238">DNA-binding</keyword>
<dbReference type="Pfam" id="PF13495">
    <property type="entry name" value="Phage_int_SAM_4"/>
    <property type="match status" value="1"/>
</dbReference>